<feature type="transmembrane region" description="Helical" evidence="2">
    <location>
        <begin position="58"/>
        <end position="75"/>
    </location>
</feature>
<dbReference type="InterPro" id="IPR025328">
    <property type="entry name" value="DUF4234"/>
</dbReference>
<accession>A0ABN2XUM3</accession>
<name>A0ABN2XUM3_9ACTN</name>
<organism evidence="4 5">
    <name type="scientific">Nocardioides furvisabuli</name>
    <dbReference type="NCBI Taxonomy" id="375542"/>
    <lineage>
        <taxon>Bacteria</taxon>
        <taxon>Bacillati</taxon>
        <taxon>Actinomycetota</taxon>
        <taxon>Actinomycetes</taxon>
        <taxon>Propionibacteriales</taxon>
        <taxon>Nocardioidaceae</taxon>
        <taxon>Nocardioides</taxon>
    </lineage>
</organism>
<evidence type="ECO:0000256" key="1">
    <source>
        <dbReference type="SAM" id="MobiDB-lite"/>
    </source>
</evidence>
<dbReference type="Pfam" id="PF14018">
    <property type="entry name" value="DUF4234"/>
    <property type="match status" value="1"/>
</dbReference>
<keyword evidence="2" id="KW-0812">Transmembrane</keyword>
<dbReference type="RefSeq" id="WP_231250787.1">
    <property type="nucleotide sequence ID" value="NZ_BAAAMQ010000017.1"/>
</dbReference>
<gene>
    <name evidence="4" type="ORF">GCM10009726_36390</name>
</gene>
<feature type="region of interest" description="Disordered" evidence="1">
    <location>
        <begin position="1"/>
        <end position="26"/>
    </location>
</feature>
<evidence type="ECO:0000259" key="3">
    <source>
        <dbReference type="Pfam" id="PF14018"/>
    </source>
</evidence>
<feature type="transmembrane region" description="Helical" evidence="2">
    <location>
        <begin position="87"/>
        <end position="108"/>
    </location>
</feature>
<evidence type="ECO:0000313" key="4">
    <source>
        <dbReference type="EMBL" id="GAA2116687.1"/>
    </source>
</evidence>
<evidence type="ECO:0000313" key="5">
    <source>
        <dbReference type="Proteomes" id="UP001501161"/>
    </source>
</evidence>
<feature type="transmembrane region" description="Helical" evidence="2">
    <location>
        <begin position="129"/>
        <end position="150"/>
    </location>
</feature>
<feature type="domain" description="DUF4234" evidence="3">
    <location>
        <begin position="53"/>
        <end position="157"/>
    </location>
</feature>
<proteinExistence type="predicted"/>
<protein>
    <recommendedName>
        <fullName evidence="3">DUF4234 domain-containing protein</fullName>
    </recommendedName>
</protein>
<comment type="caution">
    <text evidence="4">The sequence shown here is derived from an EMBL/GenBank/DDBJ whole genome shotgun (WGS) entry which is preliminary data.</text>
</comment>
<dbReference type="EMBL" id="BAAAMQ010000017">
    <property type="protein sequence ID" value="GAA2116687.1"/>
    <property type="molecule type" value="Genomic_DNA"/>
</dbReference>
<dbReference type="Proteomes" id="UP001501161">
    <property type="component" value="Unassembled WGS sequence"/>
</dbReference>
<sequence>MTENNDIHTQPTQQPNWPAPTTQTTDYAMMPAPAGHPVSAYGMAPSGPIGQVRSTGTCFLLCIVTLGFYSLYWFYKTHDEMKRHAGTGLGGGVGLLLGFLLSIVMYFLTPAEVKGMYERRGMRSPVSGVTGLWALLLGWFFFVGMIVWFVKVNGAINAYWRSQGAV</sequence>
<evidence type="ECO:0000256" key="2">
    <source>
        <dbReference type="SAM" id="Phobius"/>
    </source>
</evidence>
<reference evidence="4 5" key="1">
    <citation type="journal article" date="2019" name="Int. J. Syst. Evol. Microbiol.">
        <title>The Global Catalogue of Microorganisms (GCM) 10K type strain sequencing project: providing services to taxonomists for standard genome sequencing and annotation.</title>
        <authorList>
            <consortium name="The Broad Institute Genomics Platform"/>
            <consortium name="The Broad Institute Genome Sequencing Center for Infectious Disease"/>
            <person name="Wu L."/>
            <person name="Ma J."/>
        </authorList>
    </citation>
    <scope>NUCLEOTIDE SEQUENCE [LARGE SCALE GENOMIC DNA]</scope>
    <source>
        <strain evidence="4 5">JCM 13813</strain>
    </source>
</reference>
<keyword evidence="5" id="KW-1185">Reference proteome</keyword>
<keyword evidence="2" id="KW-0472">Membrane</keyword>
<keyword evidence="2" id="KW-1133">Transmembrane helix</keyword>